<accession>A0A9P8URY3</accession>
<dbReference type="EMBL" id="JAGPXC010000002">
    <property type="protein sequence ID" value="KAH6657129.1"/>
    <property type="molecule type" value="Genomic_DNA"/>
</dbReference>
<name>A0A9P8URY3_9PEZI</name>
<evidence type="ECO:0000313" key="2">
    <source>
        <dbReference type="EMBL" id="KAH6657129.1"/>
    </source>
</evidence>
<keyword evidence="3" id="KW-1185">Reference proteome</keyword>
<evidence type="ECO:0000256" key="1">
    <source>
        <dbReference type="SAM" id="SignalP"/>
    </source>
</evidence>
<gene>
    <name evidence="2" type="ORF">BKA67DRAFT_643174</name>
</gene>
<protein>
    <submittedName>
        <fullName evidence="2">Uncharacterized protein</fullName>
    </submittedName>
</protein>
<reference evidence="2" key="1">
    <citation type="journal article" date="2021" name="Nat. Commun.">
        <title>Genetic determinants of endophytism in the Arabidopsis root mycobiome.</title>
        <authorList>
            <person name="Mesny F."/>
            <person name="Miyauchi S."/>
            <person name="Thiergart T."/>
            <person name="Pickel B."/>
            <person name="Atanasova L."/>
            <person name="Karlsson M."/>
            <person name="Huettel B."/>
            <person name="Barry K.W."/>
            <person name="Haridas S."/>
            <person name="Chen C."/>
            <person name="Bauer D."/>
            <person name="Andreopoulos W."/>
            <person name="Pangilinan J."/>
            <person name="LaButti K."/>
            <person name="Riley R."/>
            <person name="Lipzen A."/>
            <person name="Clum A."/>
            <person name="Drula E."/>
            <person name="Henrissat B."/>
            <person name="Kohler A."/>
            <person name="Grigoriev I.V."/>
            <person name="Martin F.M."/>
            <person name="Hacquard S."/>
        </authorList>
    </citation>
    <scope>NUCLEOTIDE SEQUENCE</scope>
    <source>
        <strain evidence="2">MPI-SDFR-AT-0073</strain>
    </source>
</reference>
<sequence>MRLFQFLNNLALLIVPSLATPVHSATLTPSNPAFFSVADGFPPPDSPPLLPFLNASDVSWHPGANKTLTGHPNRLMGTIAYAPDILVPLAGRFSTYFNGNEDGQIPFLSPEELVSVTARTATRLQCEYVFSNAIHQLLIFPRNYLDPDSGFRKDQWTREQISLAVRMPAQDIVSGGGPWTARQRMLLRIVDEQVDLNHKSALETMHEALAVLGDGGEGVILGSGDVVEVLSLFGLFSTYCSISNSMRVEVETDYTVAEIILHQLLEGVKPNTAS</sequence>
<dbReference type="Proteomes" id="UP000758603">
    <property type="component" value="Unassembled WGS sequence"/>
</dbReference>
<proteinExistence type="predicted"/>
<feature type="signal peptide" evidence="1">
    <location>
        <begin position="1"/>
        <end position="19"/>
    </location>
</feature>
<dbReference type="AlphaFoldDB" id="A0A9P8URY3"/>
<feature type="chain" id="PRO_5040480910" evidence="1">
    <location>
        <begin position="20"/>
        <end position="274"/>
    </location>
</feature>
<dbReference type="OrthoDB" id="2567457at2759"/>
<evidence type="ECO:0000313" key="3">
    <source>
        <dbReference type="Proteomes" id="UP000758603"/>
    </source>
</evidence>
<organism evidence="2 3">
    <name type="scientific">Truncatella angustata</name>
    <dbReference type="NCBI Taxonomy" id="152316"/>
    <lineage>
        <taxon>Eukaryota</taxon>
        <taxon>Fungi</taxon>
        <taxon>Dikarya</taxon>
        <taxon>Ascomycota</taxon>
        <taxon>Pezizomycotina</taxon>
        <taxon>Sordariomycetes</taxon>
        <taxon>Xylariomycetidae</taxon>
        <taxon>Amphisphaeriales</taxon>
        <taxon>Sporocadaceae</taxon>
        <taxon>Truncatella</taxon>
    </lineage>
</organism>
<comment type="caution">
    <text evidence="2">The sequence shown here is derived from an EMBL/GenBank/DDBJ whole genome shotgun (WGS) entry which is preliminary data.</text>
</comment>
<dbReference type="RefSeq" id="XP_045961363.1">
    <property type="nucleotide sequence ID" value="XM_046105821.1"/>
</dbReference>
<dbReference type="GeneID" id="70134712"/>
<keyword evidence="1" id="KW-0732">Signal</keyword>